<evidence type="ECO:0000256" key="5">
    <source>
        <dbReference type="ARBA" id="ARBA00035648"/>
    </source>
</evidence>
<dbReference type="GO" id="GO:0004521">
    <property type="term" value="F:RNA endonuclease activity"/>
    <property type="evidence" value="ECO:0007669"/>
    <property type="project" value="InterPro"/>
</dbReference>
<dbReference type="InterPro" id="IPR013551">
    <property type="entry name" value="YicC-like_C"/>
</dbReference>
<evidence type="ECO:0000259" key="7">
    <source>
        <dbReference type="Pfam" id="PF03755"/>
    </source>
</evidence>
<evidence type="ECO:0000313" key="10">
    <source>
        <dbReference type="Proteomes" id="UP001163262"/>
    </source>
</evidence>
<evidence type="ECO:0000256" key="2">
    <source>
        <dbReference type="ARBA" id="ARBA00022722"/>
    </source>
</evidence>
<organism evidence="9 10">
    <name type="scientific">Capnocytophaga ochracea</name>
    <dbReference type="NCBI Taxonomy" id="1018"/>
    <lineage>
        <taxon>Bacteria</taxon>
        <taxon>Pseudomonadati</taxon>
        <taxon>Bacteroidota</taxon>
        <taxon>Flavobacteriia</taxon>
        <taxon>Flavobacteriales</taxon>
        <taxon>Flavobacteriaceae</taxon>
        <taxon>Capnocytophaga</taxon>
    </lineage>
</organism>
<comment type="cofactor">
    <cofactor evidence="1">
        <name>a divalent metal cation</name>
        <dbReference type="ChEBI" id="CHEBI:60240"/>
    </cofactor>
</comment>
<dbReference type="Proteomes" id="UP001163262">
    <property type="component" value="Chromosome"/>
</dbReference>
<evidence type="ECO:0000313" key="9">
    <source>
        <dbReference type="EMBL" id="UZD40849.1"/>
    </source>
</evidence>
<protein>
    <submittedName>
        <fullName evidence="9">YicC family protein</fullName>
    </submittedName>
</protein>
<dbReference type="AlphaFoldDB" id="A0AA46WB34"/>
<dbReference type="InterPro" id="IPR005229">
    <property type="entry name" value="YicC/YloC-like"/>
</dbReference>
<dbReference type="EMBL" id="CP110230">
    <property type="protein sequence ID" value="UZD40849.1"/>
    <property type="molecule type" value="Genomic_DNA"/>
</dbReference>
<comment type="similarity">
    <text evidence="5">Belongs to the YicC/YloC family.</text>
</comment>
<dbReference type="NCBIfam" id="TIGR00255">
    <property type="entry name" value="YicC/YloC family endoribonuclease"/>
    <property type="match status" value="1"/>
</dbReference>
<dbReference type="InterPro" id="IPR013527">
    <property type="entry name" value="YicC-like_N"/>
</dbReference>
<evidence type="ECO:0000256" key="4">
    <source>
        <dbReference type="ARBA" id="ARBA00022801"/>
    </source>
</evidence>
<dbReference type="GO" id="GO:0016787">
    <property type="term" value="F:hydrolase activity"/>
    <property type="evidence" value="ECO:0007669"/>
    <property type="project" value="UniProtKB-KW"/>
</dbReference>
<reference evidence="9" key="1">
    <citation type="submission" date="2022-10" db="EMBL/GenBank/DDBJ databases">
        <title>Complete genome sequence of Capnocytophaga ochracea KCOM 2812 isolated from actinomycosis lesion.</title>
        <authorList>
            <person name="Kook J.-K."/>
            <person name="Park S.-N."/>
            <person name="Lim Y.K."/>
        </authorList>
    </citation>
    <scope>NUCLEOTIDE SEQUENCE</scope>
    <source>
        <strain evidence="9">KCOM 28121</strain>
    </source>
</reference>
<evidence type="ECO:0000256" key="6">
    <source>
        <dbReference type="SAM" id="Coils"/>
    </source>
</evidence>
<keyword evidence="3" id="KW-0255">Endonuclease</keyword>
<dbReference type="RefSeq" id="WP_048747524.1">
    <property type="nucleotide sequence ID" value="NZ_CP110228.1"/>
</dbReference>
<feature type="coiled-coil region" evidence="6">
    <location>
        <begin position="161"/>
        <end position="215"/>
    </location>
</feature>
<name>A0AA46WB34_CAPOC</name>
<keyword evidence="4" id="KW-0378">Hydrolase</keyword>
<dbReference type="Pfam" id="PF08340">
    <property type="entry name" value="YicC-like_C"/>
    <property type="match status" value="1"/>
</dbReference>
<feature type="domain" description="Endoribonuclease YicC-like C-terminal" evidence="8">
    <location>
        <begin position="171"/>
        <end position="283"/>
    </location>
</feature>
<sequence length="284" mass="32542">MIQSMTGFGKSVLSLTDKHISIEIKSLNSKSIDINTRIPQAYREKELDFRKLIAEQLLRGKVDFSIFVENTGTQTPSKINPNIVKSYIEQMRAIVDGDLTELLKMAVRMPDALQTTTESVSEEELSAIFEHISLAITDLQTFRIQEGKVLEKDFVLRISNIDSLLQEVQALDSERLALIRERLEKAVADIQSVDANRFEQELIFYLEKLDITEEKIRLKKHLDYFLETLHSEDSNGRKLSFIAQEIGREINTLGSKANFAPMQQLVVQMKDELEKIKEQVLNVL</sequence>
<evidence type="ECO:0000256" key="3">
    <source>
        <dbReference type="ARBA" id="ARBA00022759"/>
    </source>
</evidence>
<keyword evidence="6" id="KW-0175">Coiled coil</keyword>
<dbReference type="PANTHER" id="PTHR30636:SF3">
    <property type="entry name" value="UPF0701 PROTEIN YICC"/>
    <property type="match status" value="1"/>
</dbReference>
<proteinExistence type="inferred from homology"/>
<evidence type="ECO:0000259" key="8">
    <source>
        <dbReference type="Pfam" id="PF08340"/>
    </source>
</evidence>
<evidence type="ECO:0000256" key="1">
    <source>
        <dbReference type="ARBA" id="ARBA00001968"/>
    </source>
</evidence>
<dbReference type="PANTHER" id="PTHR30636">
    <property type="entry name" value="UPF0701 PROTEIN YICC"/>
    <property type="match status" value="1"/>
</dbReference>
<keyword evidence="2" id="KW-0540">Nuclease</keyword>
<gene>
    <name evidence="9" type="ORF">OL231_11870</name>
</gene>
<dbReference type="Pfam" id="PF03755">
    <property type="entry name" value="YicC-like_N"/>
    <property type="match status" value="1"/>
</dbReference>
<accession>A0AA46WB34</accession>
<feature type="domain" description="Endoribonuclease YicC-like N-terminal" evidence="7">
    <location>
        <begin position="2"/>
        <end position="151"/>
    </location>
</feature>